<reference evidence="5" key="1">
    <citation type="journal article" date="2019" name="Int. J. Syst. Evol. Microbiol.">
        <title>The Global Catalogue of Microorganisms (GCM) 10K type strain sequencing project: providing services to taxonomists for standard genome sequencing and annotation.</title>
        <authorList>
            <consortium name="The Broad Institute Genomics Platform"/>
            <consortium name="The Broad Institute Genome Sequencing Center for Infectious Disease"/>
            <person name="Wu L."/>
            <person name="Ma J."/>
        </authorList>
    </citation>
    <scope>NUCLEOTIDE SEQUENCE [LARGE SCALE GENOMIC DNA]</scope>
    <source>
        <strain evidence="5">CCUG 50754</strain>
    </source>
</reference>
<evidence type="ECO:0000259" key="3">
    <source>
        <dbReference type="Pfam" id="PF02870"/>
    </source>
</evidence>
<feature type="domain" description="Methylguanine DNA methyltransferase ribonuclease-like" evidence="3">
    <location>
        <begin position="6"/>
        <end position="80"/>
    </location>
</feature>
<dbReference type="RefSeq" id="WP_378752160.1">
    <property type="nucleotide sequence ID" value="NZ_JBHSSV010000008.1"/>
</dbReference>
<gene>
    <name evidence="4" type="ORF">ACFQZV_06475</name>
</gene>
<accession>A0ABW2ZR70</accession>
<dbReference type="InterPro" id="IPR036631">
    <property type="entry name" value="MGMT_N_sf"/>
</dbReference>
<keyword evidence="5" id="KW-1185">Reference proteome</keyword>
<keyword evidence="4" id="KW-0489">Methyltransferase</keyword>
<dbReference type="Pfam" id="PF02870">
    <property type="entry name" value="Methyltransf_1N"/>
    <property type="match status" value="1"/>
</dbReference>
<evidence type="ECO:0000259" key="2">
    <source>
        <dbReference type="Pfam" id="PF01035"/>
    </source>
</evidence>
<dbReference type="InterPro" id="IPR014048">
    <property type="entry name" value="MethylDNA_cys_MeTrfase_DNA-bd"/>
</dbReference>
<evidence type="ECO:0000313" key="4">
    <source>
        <dbReference type="EMBL" id="MFD0780943.1"/>
    </source>
</evidence>
<proteinExistence type="predicted"/>
<organism evidence="4 5">
    <name type="scientific">Microbacterium koreense</name>
    <dbReference type="NCBI Taxonomy" id="323761"/>
    <lineage>
        <taxon>Bacteria</taxon>
        <taxon>Bacillati</taxon>
        <taxon>Actinomycetota</taxon>
        <taxon>Actinomycetes</taxon>
        <taxon>Micrococcales</taxon>
        <taxon>Microbacteriaceae</taxon>
        <taxon>Microbacterium</taxon>
    </lineage>
</organism>
<dbReference type="Pfam" id="PF01035">
    <property type="entry name" value="DNA_binding_1"/>
    <property type="match status" value="1"/>
</dbReference>
<dbReference type="GO" id="GO:0032259">
    <property type="term" value="P:methylation"/>
    <property type="evidence" value="ECO:0007669"/>
    <property type="project" value="UniProtKB-KW"/>
</dbReference>
<dbReference type="Gene3D" id="1.10.10.10">
    <property type="entry name" value="Winged helix-like DNA-binding domain superfamily/Winged helix DNA-binding domain"/>
    <property type="match status" value="1"/>
</dbReference>
<dbReference type="Gene3D" id="3.30.160.70">
    <property type="entry name" value="Methylated DNA-protein cysteine methyltransferase domain"/>
    <property type="match status" value="1"/>
</dbReference>
<dbReference type="Proteomes" id="UP001597042">
    <property type="component" value="Unassembled WGS sequence"/>
</dbReference>
<dbReference type="SUPFAM" id="SSF53155">
    <property type="entry name" value="Methylated DNA-protein cysteine methyltransferase domain"/>
    <property type="match status" value="1"/>
</dbReference>
<sequence length="166" mass="17723">MTPLFTVHPSPIGDVLIVTRGASVVTLRPFDAPLETEIEAVSLRLQEIVEPGESDAAAAASAQLDEYFDGERTAFDLPLEWAPVQGFTRRALEAVCEIPYGETASYGEVAILAGAPGAARAVGTACRLTPFSIVVPVHRVIRADGSIGEYGGRPEMKRFLLDLESP</sequence>
<dbReference type="PANTHER" id="PTHR10815">
    <property type="entry name" value="METHYLATED-DNA--PROTEIN-CYSTEINE METHYLTRANSFERASE"/>
    <property type="match status" value="1"/>
</dbReference>
<dbReference type="EC" id="2.1.1.63" evidence="4"/>
<keyword evidence="4" id="KW-0808">Transferase</keyword>
<dbReference type="GO" id="GO:0003908">
    <property type="term" value="F:methylated-DNA-[protein]-cysteine S-methyltransferase activity"/>
    <property type="evidence" value="ECO:0007669"/>
    <property type="project" value="UniProtKB-EC"/>
</dbReference>
<dbReference type="CDD" id="cd06445">
    <property type="entry name" value="ATase"/>
    <property type="match status" value="1"/>
</dbReference>
<feature type="domain" description="Methylated-DNA-[protein]-cysteine S-methyltransferase DNA binding" evidence="2">
    <location>
        <begin position="87"/>
        <end position="165"/>
    </location>
</feature>
<keyword evidence="1" id="KW-0227">DNA damage</keyword>
<dbReference type="InterPro" id="IPR008332">
    <property type="entry name" value="MethylG_MeTrfase_N"/>
</dbReference>
<evidence type="ECO:0000313" key="5">
    <source>
        <dbReference type="Proteomes" id="UP001597042"/>
    </source>
</evidence>
<name>A0ABW2ZR70_9MICO</name>
<evidence type="ECO:0000256" key="1">
    <source>
        <dbReference type="ARBA" id="ARBA00022763"/>
    </source>
</evidence>
<comment type="caution">
    <text evidence="4">The sequence shown here is derived from an EMBL/GenBank/DDBJ whole genome shotgun (WGS) entry which is preliminary data.</text>
</comment>
<dbReference type="NCBIfam" id="TIGR00589">
    <property type="entry name" value="ogt"/>
    <property type="match status" value="1"/>
</dbReference>
<dbReference type="SUPFAM" id="SSF46767">
    <property type="entry name" value="Methylated DNA-protein cysteine methyltransferase, C-terminal domain"/>
    <property type="match status" value="1"/>
</dbReference>
<dbReference type="EMBL" id="JBHTIM010000001">
    <property type="protein sequence ID" value="MFD0780943.1"/>
    <property type="molecule type" value="Genomic_DNA"/>
</dbReference>
<dbReference type="InterPro" id="IPR036388">
    <property type="entry name" value="WH-like_DNA-bd_sf"/>
</dbReference>
<dbReference type="PANTHER" id="PTHR10815:SF13">
    <property type="entry name" value="METHYLATED-DNA--PROTEIN-CYSTEINE METHYLTRANSFERASE"/>
    <property type="match status" value="1"/>
</dbReference>
<protein>
    <submittedName>
        <fullName evidence="4">Methylated-DNA--[protein]-cysteine S-methyltransferase</fullName>
        <ecNumber evidence="4">2.1.1.63</ecNumber>
    </submittedName>
</protein>
<dbReference type="InterPro" id="IPR036217">
    <property type="entry name" value="MethylDNA_cys_MeTrfase_DNAb"/>
</dbReference>